<evidence type="ECO:0000313" key="2">
    <source>
        <dbReference type="EMBL" id="KAF2489811.1"/>
    </source>
</evidence>
<proteinExistence type="predicted"/>
<evidence type="ECO:0000259" key="1">
    <source>
        <dbReference type="Pfam" id="PF06985"/>
    </source>
</evidence>
<feature type="domain" description="Heterokaryon incompatibility" evidence="1">
    <location>
        <begin position="234"/>
        <end position="381"/>
    </location>
</feature>
<name>A0A6A6QCE4_9PEZI</name>
<dbReference type="InterPro" id="IPR010730">
    <property type="entry name" value="HET"/>
</dbReference>
<reference evidence="2" key="1">
    <citation type="journal article" date="2020" name="Stud. Mycol.">
        <title>101 Dothideomycetes genomes: a test case for predicting lifestyles and emergence of pathogens.</title>
        <authorList>
            <person name="Haridas S."/>
            <person name="Albert R."/>
            <person name="Binder M."/>
            <person name="Bloem J."/>
            <person name="Labutti K."/>
            <person name="Salamov A."/>
            <person name="Andreopoulos B."/>
            <person name="Baker S."/>
            <person name="Barry K."/>
            <person name="Bills G."/>
            <person name="Bluhm B."/>
            <person name="Cannon C."/>
            <person name="Castanera R."/>
            <person name="Culley D."/>
            <person name="Daum C."/>
            <person name="Ezra D."/>
            <person name="Gonzalez J."/>
            <person name="Henrissat B."/>
            <person name="Kuo A."/>
            <person name="Liang C."/>
            <person name="Lipzen A."/>
            <person name="Lutzoni F."/>
            <person name="Magnuson J."/>
            <person name="Mondo S."/>
            <person name="Nolan M."/>
            <person name="Ohm R."/>
            <person name="Pangilinan J."/>
            <person name="Park H.-J."/>
            <person name="Ramirez L."/>
            <person name="Alfaro M."/>
            <person name="Sun H."/>
            <person name="Tritt A."/>
            <person name="Yoshinaga Y."/>
            <person name="Zwiers L.-H."/>
            <person name="Turgeon B."/>
            <person name="Goodwin S."/>
            <person name="Spatafora J."/>
            <person name="Crous P."/>
            <person name="Grigoriev I."/>
        </authorList>
    </citation>
    <scope>NUCLEOTIDE SEQUENCE</scope>
    <source>
        <strain evidence="2">CBS 269.34</strain>
    </source>
</reference>
<evidence type="ECO:0000313" key="3">
    <source>
        <dbReference type="Proteomes" id="UP000799750"/>
    </source>
</evidence>
<dbReference type="EMBL" id="MU004198">
    <property type="protein sequence ID" value="KAF2489811.1"/>
    <property type="molecule type" value="Genomic_DNA"/>
</dbReference>
<dbReference type="OrthoDB" id="5362512at2759"/>
<dbReference type="Pfam" id="PF06985">
    <property type="entry name" value="HET"/>
    <property type="match status" value="1"/>
</dbReference>
<dbReference type="PANTHER" id="PTHR33112">
    <property type="entry name" value="DOMAIN PROTEIN, PUTATIVE-RELATED"/>
    <property type="match status" value="1"/>
</dbReference>
<protein>
    <submittedName>
        <fullName evidence="2">HET-domain-containing protein</fullName>
    </submittedName>
</protein>
<dbReference type="PANTHER" id="PTHR33112:SF9">
    <property type="entry name" value="HETEROKARYON INCOMPATIBILITY DOMAIN-CONTAINING PROTEIN"/>
    <property type="match status" value="1"/>
</dbReference>
<accession>A0A6A6QCE4</accession>
<keyword evidence="3" id="KW-1185">Reference proteome</keyword>
<sequence length="707" mass="81497">MKHLFAKLFRRVEESSLSGPSEFNVEPIAGDAQQTLMSVNTVAEVSCALCRQYGWLRYITLPRIDKSTDNRTKYDVLAASAEQGCDACRLLHTVLQPYTLESVGPAGIEFNPSGWHHSAFRVLQWRPEYDYRNDRQMSWGHPTSVYIFTTEGSPCPWTGITIDVPEYGIASMELAVSRISKWLGDCKKAHEAVCQDTRRLNLLQRPTRLIKIRGPRCVCLDIGERDDDTKGVTYACLSHCWGGVKPIETTTHTLDKFRLQIPWDWLPRTFQDAIELACRLGFEYLWIDSLCIIQDDEEDWMRESSNMAAIYASSDLTIAASRARNGHEGLFGVPPPSKKVQAYTFANGPKPFTVYVRPTYHHAEFESAELPLLRRAWAFQERLLSRRVVHFGEEELYWECMAGSRCECMRDSIRSLNKRVLIDGAHDHTWEEFQRDDIHLEQFRHERWHNIVTTYSSRQLSLAKDIFPAIQGIARLFHSESGVNYHAGLWEDNLLRDLLWFNSAGTTKKSPYRAPSWSWASNYYPDEAKSSYLDLPSQEIRWSKMENAVEKAVVIDVYTTPKGDDPFGEIVSGVLKIRGRCLRAVEEWILNDVTDYNIDEKKQYEFERSLSIKRNDKERSEICHITQPYHWHYDCDGDYPFYTEVRLMEIVADSAMDWKNGTTSIAFSRDPSGRPDIFERIGLAHLPNSMLKNAFEEVGEELTLTVI</sequence>
<organism evidence="2 3">
    <name type="scientific">Lophium mytilinum</name>
    <dbReference type="NCBI Taxonomy" id="390894"/>
    <lineage>
        <taxon>Eukaryota</taxon>
        <taxon>Fungi</taxon>
        <taxon>Dikarya</taxon>
        <taxon>Ascomycota</taxon>
        <taxon>Pezizomycotina</taxon>
        <taxon>Dothideomycetes</taxon>
        <taxon>Pleosporomycetidae</taxon>
        <taxon>Mytilinidiales</taxon>
        <taxon>Mytilinidiaceae</taxon>
        <taxon>Lophium</taxon>
    </lineage>
</organism>
<dbReference type="Proteomes" id="UP000799750">
    <property type="component" value="Unassembled WGS sequence"/>
</dbReference>
<dbReference type="AlphaFoldDB" id="A0A6A6QCE4"/>
<gene>
    <name evidence="2" type="ORF">BU16DRAFT_164937</name>
</gene>